<dbReference type="EMBL" id="DTGT01000427">
    <property type="protein sequence ID" value="HGH62226.1"/>
    <property type="molecule type" value="Genomic_DNA"/>
</dbReference>
<dbReference type="InterPro" id="IPR023404">
    <property type="entry name" value="rSAM_horseshoe"/>
</dbReference>
<accession>A0A7C4ATE3</accession>
<comment type="cofactor">
    <cofactor evidence="1">
        <name>[4Fe-4S] cluster</name>
        <dbReference type="ChEBI" id="CHEBI:49883"/>
    </cofactor>
</comment>
<evidence type="ECO:0000256" key="2">
    <source>
        <dbReference type="ARBA" id="ARBA00022603"/>
    </source>
</evidence>
<comment type="caution">
    <text evidence="10">The sequence shown here is derived from an EMBL/GenBank/DDBJ whole genome shotgun (WGS) entry which is preliminary data.</text>
</comment>
<dbReference type="SFLD" id="SFLDG01082">
    <property type="entry name" value="B12-binding_domain_containing"/>
    <property type="match status" value="1"/>
</dbReference>
<keyword evidence="4" id="KW-0949">S-adenosyl-L-methionine</keyword>
<keyword evidence="2" id="KW-0489">Methyltransferase</keyword>
<dbReference type="AlphaFoldDB" id="A0A7C4ATE3"/>
<evidence type="ECO:0000256" key="7">
    <source>
        <dbReference type="ARBA" id="ARBA00023014"/>
    </source>
</evidence>
<feature type="domain" description="Radical SAM core" evidence="9">
    <location>
        <begin position="213"/>
        <end position="447"/>
    </location>
</feature>
<dbReference type="InterPro" id="IPR034466">
    <property type="entry name" value="Methyltransferase_Class_B"/>
</dbReference>
<dbReference type="InterPro" id="IPR006158">
    <property type="entry name" value="Cobalamin-bd"/>
</dbReference>
<reference evidence="10" key="1">
    <citation type="journal article" date="2020" name="mSystems">
        <title>Genome- and Community-Level Interaction Insights into Carbon Utilization and Element Cycling Functions of Hydrothermarchaeota in Hydrothermal Sediment.</title>
        <authorList>
            <person name="Zhou Z."/>
            <person name="Liu Y."/>
            <person name="Xu W."/>
            <person name="Pan J."/>
            <person name="Luo Z.H."/>
            <person name="Li M."/>
        </authorList>
    </citation>
    <scope>NUCLEOTIDE SEQUENCE [LARGE SCALE GENOMIC DNA]</scope>
    <source>
        <strain evidence="10">SpSt-769</strain>
    </source>
</reference>
<protein>
    <submittedName>
        <fullName evidence="10">B12-binding domain-containing radical SAM protein</fullName>
    </submittedName>
</protein>
<keyword evidence="6" id="KW-0408">Iron</keyword>
<gene>
    <name evidence="10" type="ORF">ENV54_13115</name>
</gene>
<evidence type="ECO:0000259" key="8">
    <source>
        <dbReference type="PROSITE" id="PS51332"/>
    </source>
</evidence>
<dbReference type="Pfam" id="PF04055">
    <property type="entry name" value="Radical_SAM"/>
    <property type="match status" value="1"/>
</dbReference>
<dbReference type="InterPro" id="IPR006638">
    <property type="entry name" value="Elp3/MiaA/NifB-like_rSAM"/>
</dbReference>
<evidence type="ECO:0000313" key="10">
    <source>
        <dbReference type="EMBL" id="HGH62226.1"/>
    </source>
</evidence>
<evidence type="ECO:0000256" key="4">
    <source>
        <dbReference type="ARBA" id="ARBA00022691"/>
    </source>
</evidence>
<dbReference type="Gene3D" id="3.80.30.20">
    <property type="entry name" value="tm_1862 like domain"/>
    <property type="match status" value="1"/>
</dbReference>
<dbReference type="CDD" id="cd01335">
    <property type="entry name" value="Radical_SAM"/>
    <property type="match status" value="1"/>
</dbReference>
<dbReference type="Gene3D" id="3.40.50.280">
    <property type="entry name" value="Cobalamin-binding domain"/>
    <property type="match status" value="1"/>
</dbReference>
<dbReference type="GO" id="GO:0031419">
    <property type="term" value="F:cobalamin binding"/>
    <property type="evidence" value="ECO:0007669"/>
    <property type="project" value="InterPro"/>
</dbReference>
<proteinExistence type="predicted"/>
<name>A0A7C4ATE3_9BACT</name>
<dbReference type="PANTHER" id="PTHR43409:SF7">
    <property type="entry name" value="BLL1977 PROTEIN"/>
    <property type="match status" value="1"/>
</dbReference>
<keyword evidence="5" id="KW-0479">Metal-binding</keyword>
<organism evidence="10">
    <name type="scientific">Desulfomonile tiedjei</name>
    <dbReference type="NCBI Taxonomy" id="2358"/>
    <lineage>
        <taxon>Bacteria</taxon>
        <taxon>Pseudomonadati</taxon>
        <taxon>Thermodesulfobacteriota</taxon>
        <taxon>Desulfomonilia</taxon>
        <taxon>Desulfomonilales</taxon>
        <taxon>Desulfomonilaceae</taxon>
        <taxon>Desulfomonile</taxon>
    </lineage>
</organism>
<dbReference type="GO" id="GO:0051539">
    <property type="term" value="F:4 iron, 4 sulfur cluster binding"/>
    <property type="evidence" value="ECO:0007669"/>
    <property type="project" value="UniProtKB-KW"/>
</dbReference>
<dbReference type="GO" id="GO:0005829">
    <property type="term" value="C:cytosol"/>
    <property type="evidence" value="ECO:0007669"/>
    <property type="project" value="TreeGrafter"/>
</dbReference>
<feature type="domain" description="B12-binding" evidence="8">
    <location>
        <begin position="11"/>
        <end position="176"/>
    </location>
</feature>
<dbReference type="PROSITE" id="PS51918">
    <property type="entry name" value="RADICAL_SAM"/>
    <property type="match status" value="1"/>
</dbReference>
<dbReference type="GO" id="GO:0046872">
    <property type="term" value="F:metal ion binding"/>
    <property type="evidence" value="ECO:0007669"/>
    <property type="project" value="UniProtKB-KW"/>
</dbReference>
<dbReference type="InterPro" id="IPR051198">
    <property type="entry name" value="BchE-like"/>
</dbReference>
<dbReference type="SUPFAM" id="SSF102114">
    <property type="entry name" value="Radical SAM enzymes"/>
    <property type="match status" value="1"/>
</dbReference>
<dbReference type="GO" id="GO:0003824">
    <property type="term" value="F:catalytic activity"/>
    <property type="evidence" value="ECO:0007669"/>
    <property type="project" value="InterPro"/>
</dbReference>
<evidence type="ECO:0000256" key="1">
    <source>
        <dbReference type="ARBA" id="ARBA00001966"/>
    </source>
</evidence>
<keyword evidence="7" id="KW-0411">Iron-sulfur</keyword>
<evidence type="ECO:0000256" key="5">
    <source>
        <dbReference type="ARBA" id="ARBA00022723"/>
    </source>
</evidence>
<dbReference type="SMART" id="SM00729">
    <property type="entry name" value="Elp3"/>
    <property type="match status" value="1"/>
</dbReference>
<dbReference type="PROSITE" id="PS51332">
    <property type="entry name" value="B12_BINDING"/>
    <property type="match status" value="1"/>
</dbReference>
<dbReference type="SFLD" id="SFLDG01123">
    <property type="entry name" value="methyltransferase_(Class_B)"/>
    <property type="match status" value="1"/>
</dbReference>
<evidence type="ECO:0000256" key="6">
    <source>
        <dbReference type="ARBA" id="ARBA00023004"/>
    </source>
</evidence>
<dbReference type="Pfam" id="PF02310">
    <property type="entry name" value="B12-binding"/>
    <property type="match status" value="1"/>
</dbReference>
<dbReference type="InterPro" id="IPR007197">
    <property type="entry name" value="rSAM"/>
</dbReference>
<dbReference type="CDD" id="cd02068">
    <property type="entry name" value="radical_SAM_B12_BD"/>
    <property type="match status" value="1"/>
</dbReference>
<evidence type="ECO:0000259" key="9">
    <source>
        <dbReference type="PROSITE" id="PS51918"/>
    </source>
</evidence>
<dbReference type="PANTHER" id="PTHR43409">
    <property type="entry name" value="ANAEROBIC MAGNESIUM-PROTOPORPHYRIN IX MONOMETHYL ESTER CYCLASE-RELATED"/>
    <property type="match status" value="1"/>
</dbReference>
<keyword evidence="3" id="KW-0808">Transferase</keyword>
<evidence type="ECO:0000256" key="3">
    <source>
        <dbReference type="ARBA" id="ARBA00022679"/>
    </source>
</evidence>
<dbReference type="InterPro" id="IPR058240">
    <property type="entry name" value="rSAM_sf"/>
</dbReference>
<dbReference type="SFLD" id="SFLDS00029">
    <property type="entry name" value="Radical_SAM"/>
    <property type="match status" value="1"/>
</dbReference>
<sequence>MNITLIRPPFYALFGVTTPKMKTYPLNLLYLATYARERGRHVASVIDGENIAIPEILPPPGSDDDPEIVMHRGIGRMIDVLNDPDHQLWVELENRIAATDPDLVGFTCNSGNMDTVRLMTNRLKRRGLKVVLGGSHPTAAPVQSLKYTSADMVVVGEGEETLCALSNALENGAALESIPGLAFRLGADIRVNPRRPLIANIDDIPIPDRSLAPRGDYFGNVIITGRGCPFNCAYCASRTLWGRQVRLRSVDSIIAELKSLKTERTRGEPGQGRDVVKIVDDTFTVSKSRTMKLLDRIVQSGLHCFEYTAGVRADTLDEAVVEKLKEANFRRVTLGVESGSPRILRMIRKGETNEDVKRAMHLLRSVGIRSHAFFMIGLPEERPEDIELSKRLILEARPDYVEINMVTPYPGTDLFDKLIPEGIDKIDRWYRWFHQGLATHSNQLGYDLDKAYADFVEFARSYNTSQTTRDS</sequence>